<feature type="signal peptide" evidence="1">
    <location>
        <begin position="1"/>
        <end position="18"/>
    </location>
</feature>
<dbReference type="RefSeq" id="WP_100358053.1">
    <property type="nucleotide sequence ID" value="NZ_PGOZ01000020.1"/>
</dbReference>
<evidence type="ECO:0000313" key="2">
    <source>
        <dbReference type="EMBL" id="PJI31593.1"/>
    </source>
</evidence>
<dbReference type="AlphaFoldDB" id="A0A2H9UIR5"/>
<dbReference type="InterPro" id="IPR038314">
    <property type="entry name" value="T6SS_sf"/>
</dbReference>
<proteinExistence type="predicted"/>
<dbReference type="Gene3D" id="1.20.120.1620">
    <property type="match status" value="1"/>
</dbReference>
<evidence type="ECO:0008006" key="4">
    <source>
        <dbReference type="Google" id="ProtNLM"/>
    </source>
</evidence>
<sequence length="124" mass="14104">MKIIAVLFSCLVISACYAKDLIPSISNADELNIKNFGFSYCLTRAQDQSLSSEAALAMGGYFQQGAYEEPAYKNLKEYINQSMKAKTEVYKNQARPAILMSCLELYNSTEYNEMVKQQHDYLIR</sequence>
<evidence type="ECO:0000313" key="3">
    <source>
        <dbReference type="Proteomes" id="UP000242351"/>
    </source>
</evidence>
<dbReference type="Proteomes" id="UP000242351">
    <property type="component" value="Unassembled WGS sequence"/>
</dbReference>
<dbReference type="EMBL" id="PGOZ01000020">
    <property type="protein sequence ID" value="PJI31593.1"/>
    <property type="molecule type" value="Genomic_DNA"/>
</dbReference>
<organism evidence="2 3">
    <name type="scientific">Acinetobacter pseudolwoffii</name>
    <dbReference type="NCBI Taxonomy" id="2053287"/>
    <lineage>
        <taxon>Bacteria</taxon>
        <taxon>Pseudomonadati</taxon>
        <taxon>Pseudomonadota</taxon>
        <taxon>Gammaproteobacteria</taxon>
        <taxon>Moraxellales</taxon>
        <taxon>Moraxellaceae</taxon>
        <taxon>Acinetobacter</taxon>
    </lineage>
</organism>
<comment type="caution">
    <text evidence="2">The sequence shown here is derived from an EMBL/GenBank/DDBJ whole genome shotgun (WGS) entry which is preliminary data.</text>
</comment>
<feature type="chain" id="PRO_5014170682" description="Type VI secretion protein" evidence="1">
    <location>
        <begin position="19"/>
        <end position="124"/>
    </location>
</feature>
<reference evidence="2 3" key="2">
    <citation type="submission" date="2017-12" db="EMBL/GenBank/DDBJ databases">
        <title>Revising the taxonomy of the Acinetobacter lwoffii group: the description of Acinetobacter pseudolwoffii sp. nov. and emended description of Acinetobacter lwoffii.</title>
        <authorList>
            <person name="Nemec A."/>
        </authorList>
    </citation>
    <scope>NUCLEOTIDE SEQUENCE [LARGE SCALE GENOMIC DNA]</scope>
    <source>
        <strain evidence="2 3">ANC 5347</strain>
    </source>
</reference>
<keyword evidence="1" id="KW-0732">Signal</keyword>
<accession>A0A2H9UIR5</accession>
<name>A0A2H9UIR5_9GAMM</name>
<gene>
    <name evidence="2" type="ORF">CU320_12945</name>
</gene>
<reference evidence="2 3" key="1">
    <citation type="submission" date="2017-11" db="EMBL/GenBank/DDBJ databases">
        <authorList>
            <person name="Han C.G."/>
        </authorList>
    </citation>
    <scope>NUCLEOTIDE SEQUENCE [LARGE SCALE GENOMIC DNA]</scope>
    <source>
        <strain evidence="2 3">ANC 5347</strain>
    </source>
</reference>
<protein>
    <recommendedName>
        <fullName evidence="4">Type VI secretion protein</fullName>
    </recommendedName>
</protein>
<dbReference type="PROSITE" id="PS51257">
    <property type="entry name" value="PROKAR_LIPOPROTEIN"/>
    <property type="match status" value="1"/>
</dbReference>
<evidence type="ECO:0000256" key="1">
    <source>
        <dbReference type="SAM" id="SignalP"/>
    </source>
</evidence>